<sequence>MRITGLCPSKQDQGATLNGCAQTPRERQVSKAVMIFFIENRTQSISNRPGDKYRGLTAYENRGDFY</sequence>
<evidence type="ECO:0000256" key="1">
    <source>
        <dbReference type="SAM" id="MobiDB-lite"/>
    </source>
</evidence>
<reference evidence="2 3" key="1">
    <citation type="submission" date="2020-08" db="EMBL/GenBank/DDBJ databases">
        <title>Genomic Encyclopedia of Type Strains, Phase IV (KMG-IV): sequencing the most valuable type-strain genomes for metagenomic binning, comparative biology and taxonomic classification.</title>
        <authorList>
            <person name="Goeker M."/>
        </authorList>
    </citation>
    <scope>NUCLEOTIDE SEQUENCE [LARGE SCALE GENOMIC DNA]</scope>
    <source>
        <strain evidence="2 3">DSM 11525</strain>
    </source>
</reference>
<protein>
    <submittedName>
        <fullName evidence="2">Uncharacterized protein</fullName>
    </submittedName>
</protein>
<dbReference type="EMBL" id="JACHHR010000002">
    <property type="protein sequence ID" value="MBB5211064.1"/>
    <property type="molecule type" value="Genomic_DNA"/>
</dbReference>
<dbReference type="Proteomes" id="UP000563601">
    <property type="component" value="Unassembled WGS sequence"/>
</dbReference>
<evidence type="ECO:0000313" key="2">
    <source>
        <dbReference type="EMBL" id="MBB5211064.1"/>
    </source>
</evidence>
<name>A0AA89PBI9_9GAMM</name>
<feature type="compositionally biased region" description="Polar residues" evidence="1">
    <location>
        <begin position="10"/>
        <end position="20"/>
    </location>
</feature>
<gene>
    <name evidence="2" type="ORF">HNQ53_001282</name>
</gene>
<comment type="caution">
    <text evidence="2">The sequence shown here is derived from an EMBL/GenBank/DDBJ whole genome shotgun (WGS) entry which is preliminary data.</text>
</comment>
<organism evidence="2 3">
    <name type="scientific">Microbulbifer hydrolyticus</name>
    <dbReference type="NCBI Taxonomy" id="48074"/>
    <lineage>
        <taxon>Bacteria</taxon>
        <taxon>Pseudomonadati</taxon>
        <taxon>Pseudomonadota</taxon>
        <taxon>Gammaproteobacteria</taxon>
        <taxon>Cellvibrionales</taxon>
        <taxon>Microbulbiferaceae</taxon>
        <taxon>Microbulbifer</taxon>
    </lineage>
</organism>
<dbReference type="AlphaFoldDB" id="A0AA89PBI9"/>
<feature type="region of interest" description="Disordered" evidence="1">
    <location>
        <begin position="1"/>
        <end position="20"/>
    </location>
</feature>
<proteinExistence type="predicted"/>
<evidence type="ECO:0000313" key="3">
    <source>
        <dbReference type="Proteomes" id="UP000563601"/>
    </source>
</evidence>
<accession>A0AA89PBI9</accession>